<dbReference type="EC" id="2.4.1.141" evidence="3"/>
<dbReference type="WBParaSite" id="TREG1_69760.2">
    <property type="protein sequence ID" value="TREG1_69760.2"/>
    <property type="gene ID" value="TREG1_69760"/>
</dbReference>
<dbReference type="GO" id="GO:0004577">
    <property type="term" value="F:N-acetylglucosaminyldiphosphodolichol N-acetylglucosaminyltransferase activity"/>
    <property type="evidence" value="ECO:0007669"/>
    <property type="project" value="UniProtKB-EC"/>
</dbReference>
<evidence type="ECO:0000256" key="4">
    <source>
        <dbReference type="ARBA" id="ARBA00017468"/>
    </source>
</evidence>
<dbReference type="InterPro" id="IPR007235">
    <property type="entry name" value="Glyco_trans_28_C"/>
</dbReference>
<dbReference type="InterPro" id="IPR039042">
    <property type="entry name" value="Alg13-like"/>
</dbReference>
<dbReference type="GO" id="GO:0005783">
    <property type="term" value="C:endoplasmic reticulum"/>
    <property type="evidence" value="ECO:0007669"/>
    <property type="project" value="UniProtKB-SubCell"/>
</dbReference>
<protein>
    <recommendedName>
        <fullName evidence="4">UDP-N-acetylglucosamine transferase subunit ALG13</fullName>
        <ecNumber evidence="3">2.4.1.141</ecNumber>
    </recommendedName>
</protein>
<keyword evidence="7" id="KW-0256">Endoplasmic reticulum</keyword>
<evidence type="ECO:0000313" key="10">
    <source>
        <dbReference type="WBParaSite" id="TREG1_69760.1"/>
    </source>
</evidence>
<proteinExistence type="inferred from homology"/>
<evidence type="ECO:0000256" key="7">
    <source>
        <dbReference type="ARBA" id="ARBA00022824"/>
    </source>
</evidence>
<dbReference type="PANTHER" id="PTHR12867">
    <property type="entry name" value="GLYCOSYL TRANSFERASE-RELATED"/>
    <property type="match status" value="1"/>
</dbReference>
<evidence type="ECO:0000259" key="8">
    <source>
        <dbReference type="Pfam" id="PF04101"/>
    </source>
</evidence>
<name>A0AA85K813_TRIRE</name>
<reference evidence="10 11" key="2">
    <citation type="submission" date="2023-11" db="UniProtKB">
        <authorList>
            <consortium name="WormBaseParasite"/>
        </authorList>
    </citation>
    <scope>IDENTIFICATION</scope>
</reference>
<evidence type="ECO:0000256" key="2">
    <source>
        <dbReference type="ARBA" id="ARBA00006962"/>
    </source>
</evidence>
<keyword evidence="5" id="KW-0328">Glycosyltransferase</keyword>
<evidence type="ECO:0000256" key="1">
    <source>
        <dbReference type="ARBA" id="ARBA00004240"/>
    </source>
</evidence>
<evidence type="ECO:0000256" key="5">
    <source>
        <dbReference type="ARBA" id="ARBA00022676"/>
    </source>
</evidence>
<dbReference type="AlphaFoldDB" id="A0AA85K813"/>
<evidence type="ECO:0000313" key="9">
    <source>
        <dbReference type="Proteomes" id="UP000050795"/>
    </source>
</evidence>
<dbReference type="Pfam" id="PF04101">
    <property type="entry name" value="Glyco_tran_28_C"/>
    <property type="match status" value="1"/>
</dbReference>
<comment type="similarity">
    <text evidence="2">Belongs to the glycosyltransferase 28 family.</text>
</comment>
<sequence length="165" mass="18082">MATAFVTVGTTSFDKLINEVNKTKFYEGLTRLGYKNLIIQYGNGSIIPHTSEEGSVENLHIEAFRYKDSLKAEFANASLVISHGGAGVCLQALTPIGSRRLIIVINDSLMGNHQEELALTLLRGKHALVCTPSSLNQLIWTGVESIYPSKLTCDRPTNYDHSSGR</sequence>
<dbReference type="Gene3D" id="3.40.50.2000">
    <property type="entry name" value="Glycogen Phosphorylase B"/>
    <property type="match status" value="1"/>
</dbReference>
<accession>A0AA85K813</accession>
<dbReference type="Proteomes" id="UP000050795">
    <property type="component" value="Unassembled WGS sequence"/>
</dbReference>
<comment type="subcellular location">
    <subcellularLocation>
        <location evidence="1">Endoplasmic reticulum</location>
    </subcellularLocation>
</comment>
<dbReference type="PANTHER" id="PTHR12867:SF6">
    <property type="entry name" value="N-ACETYLGLUCOSAMINYLDIPHOSPHODOLICHOL N-ACETYLGLUCOSAMINYLTRANSFERASE"/>
    <property type="match status" value="1"/>
</dbReference>
<organism evidence="9 11">
    <name type="scientific">Trichobilharzia regenti</name>
    <name type="common">Nasal bird schistosome</name>
    <dbReference type="NCBI Taxonomy" id="157069"/>
    <lineage>
        <taxon>Eukaryota</taxon>
        <taxon>Metazoa</taxon>
        <taxon>Spiralia</taxon>
        <taxon>Lophotrochozoa</taxon>
        <taxon>Platyhelminthes</taxon>
        <taxon>Trematoda</taxon>
        <taxon>Digenea</taxon>
        <taxon>Strigeidida</taxon>
        <taxon>Schistosomatoidea</taxon>
        <taxon>Schistosomatidae</taxon>
        <taxon>Trichobilharzia</taxon>
    </lineage>
</organism>
<dbReference type="WBParaSite" id="TREG1_69760.1">
    <property type="protein sequence ID" value="TREG1_69760.1"/>
    <property type="gene ID" value="TREG1_69760"/>
</dbReference>
<reference evidence="9" key="1">
    <citation type="submission" date="2022-06" db="EMBL/GenBank/DDBJ databases">
        <authorList>
            <person name="Berger JAMES D."/>
            <person name="Berger JAMES D."/>
        </authorList>
    </citation>
    <scope>NUCLEOTIDE SEQUENCE [LARGE SCALE GENOMIC DNA]</scope>
</reference>
<evidence type="ECO:0000256" key="6">
    <source>
        <dbReference type="ARBA" id="ARBA00022679"/>
    </source>
</evidence>
<feature type="domain" description="Glycosyl transferase family 28 C-terminal" evidence="8">
    <location>
        <begin position="3"/>
        <end position="128"/>
    </location>
</feature>
<evidence type="ECO:0000313" key="11">
    <source>
        <dbReference type="WBParaSite" id="TREG1_69760.2"/>
    </source>
</evidence>
<evidence type="ECO:0000256" key="3">
    <source>
        <dbReference type="ARBA" id="ARBA00012614"/>
    </source>
</evidence>
<keyword evidence="9" id="KW-1185">Reference proteome</keyword>
<dbReference type="GO" id="GO:0006488">
    <property type="term" value="P:dolichol-linked oligosaccharide biosynthetic process"/>
    <property type="evidence" value="ECO:0007669"/>
    <property type="project" value="InterPro"/>
</dbReference>
<keyword evidence="6" id="KW-0808">Transferase</keyword>